<proteinExistence type="predicted"/>
<dbReference type="RefSeq" id="WP_013554077.1">
    <property type="nucleotide sequence ID" value="NC_014935.1"/>
</dbReference>
<name>E6WY12_NITSE</name>
<dbReference type="OrthoDB" id="5334710at2"/>
<dbReference type="HOGENOM" id="CLU_1617277_0_0_7"/>
<dbReference type="Proteomes" id="UP000008633">
    <property type="component" value="Chromosome"/>
</dbReference>
<evidence type="ECO:0000313" key="1">
    <source>
        <dbReference type="EMBL" id="ADV46386.1"/>
    </source>
</evidence>
<reference evidence="2" key="2">
    <citation type="submission" date="2011-01" db="EMBL/GenBank/DDBJ databases">
        <title>The complete genome of Nitratifractor salsuginis DSM 16511.</title>
        <authorList>
            <consortium name="US DOE Joint Genome Institute (JGI-PGF)"/>
            <person name="Lucas S."/>
            <person name="Copeland A."/>
            <person name="Lapidus A."/>
            <person name="Bruce D."/>
            <person name="Goodwin L."/>
            <person name="Pitluck S."/>
            <person name="Kyrpides N."/>
            <person name="Mavromatis K."/>
            <person name="Ivanova N."/>
            <person name="Mikhailova N."/>
            <person name="Zeytun A."/>
            <person name="Detter J.C."/>
            <person name="Tapia R."/>
            <person name="Han C."/>
            <person name="Land M."/>
            <person name="Hauser L."/>
            <person name="Markowitz V."/>
            <person name="Cheng J.-F."/>
            <person name="Hugenholtz P."/>
            <person name="Woyke T."/>
            <person name="Wu D."/>
            <person name="Tindall B."/>
            <person name="Schuetze A."/>
            <person name="Brambilla E."/>
            <person name="Klenk H.-P."/>
            <person name="Eisen J.A."/>
        </authorList>
    </citation>
    <scope>NUCLEOTIDE SEQUENCE [LARGE SCALE GENOMIC DNA]</scope>
    <source>
        <strain evidence="2">DSM 16511 / JCM 12458 / E9I37-1</strain>
    </source>
</reference>
<keyword evidence="2" id="KW-1185">Reference proteome</keyword>
<organism evidence="1 2">
    <name type="scientific">Nitratifractor salsuginis (strain DSM 16511 / JCM 12458 / E9I37-1)</name>
    <dbReference type="NCBI Taxonomy" id="749222"/>
    <lineage>
        <taxon>Bacteria</taxon>
        <taxon>Pseudomonadati</taxon>
        <taxon>Campylobacterota</taxon>
        <taxon>Epsilonproteobacteria</taxon>
        <taxon>Campylobacterales</taxon>
        <taxon>Sulfurovaceae</taxon>
        <taxon>Nitratifractor</taxon>
    </lineage>
</organism>
<dbReference type="KEGG" id="nsa:Nitsa_1132"/>
<protein>
    <submittedName>
        <fullName evidence="1">Uncharacterized protein</fullName>
    </submittedName>
</protein>
<reference evidence="1 2" key="1">
    <citation type="journal article" date="2011" name="Stand. Genomic Sci.">
        <title>Complete genome sequence of Nitratifractor salsuginis type strain (E9I37-1).</title>
        <authorList>
            <person name="Anderson I."/>
            <person name="Sikorski J."/>
            <person name="Zeytun A."/>
            <person name="Nolan M."/>
            <person name="Lapidus A."/>
            <person name="Lucas S."/>
            <person name="Hammon N."/>
            <person name="Deshpande S."/>
            <person name="Cheng J.F."/>
            <person name="Tapia R."/>
            <person name="Han C."/>
            <person name="Goodwin L."/>
            <person name="Pitluck S."/>
            <person name="Liolios K."/>
            <person name="Pagani I."/>
            <person name="Ivanova N."/>
            <person name="Huntemann M."/>
            <person name="Mavromatis K."/>
            <person name="Ovchinikova G."/>
            <person name="Pati A."/>
            <person name="Chen A."/>
            <person name="Palaniappan K."/>
            <person name="Land M."/>
            <person name="Hauser L."/>
            <person name="Brambilla E.M."/>
            <person name="Ngatchou-Djao O.D."/>
            <person name="Rohde M."/>
            <person name="Tindall B.J."/>
            <person name="Goker M."/>
            <person name="Detter J.C."/>
            <person name="Woyke T."/>
            <person name="Bristow J."/>
            <person name="Eisen J.A."/>
            <person name="Markowitz V."/>
            <person name="Hugenholtz P."/>
            <person name="Klenk H.P."/>
            <person name="Kyrpides N.C."/>
        </authorList>
    </citation>
    <scope>NUCLEOTIDE SEQUENCE [LARGE SCALE GENOMIC DNA]</scope>
    <source>
        <strain evidence="2">DSM 16511 / JCM 12458 / E9I37-1</strain>
    </source>
</reference>
<dbReference type="Gene3D" id="3.30.300.250">
    <property type="match status" value="1"/>
</dbReference>
<gene>
    <name evidence="1" type="ordered locus">Nitsa_1132</name>
</gene>
<dbReference type="AlphaFoldDB" id="E6WY12"/>
<evidence type="ECO:0000313" key="2">
    <source>
        <dbReference type="Proteomes" id="UP000008633"/>
    </source>
</evidence>
<accession>E6WY12</accession>
<sequence length="164" mass="18390">MKVLFKARSTFFALLFGITTVQGVASTSLTPYKSTMQLGGDLSVDRMRQQNLNVVRKAVEGMRETLPQKVDAYTTLVGVDSNGTRLIYTFEVDAGPKSDEALRKEGRERMAPVIKRGVCQNAKRFLQAGINISYRYLNKTGKNEILRVNVSKNDCPNLKHMNDK</sequence>
<dbReference type="eggNOG" id="ENOG5032JGP">
    <property type="taxonomic scope" value="Bacteria"/>
</dbReference>
<dbReference type="EMBL" id="CP002452">
    <property type="protein sequence ID" value="ADV46386.1"/>
    <property type="molecule type" value="Genomic_DNA"/>
</dbReference>